<sequence length="321" mass="37326">MKKLSFLLLLFLAQIVYSQTYTVLDSVQNTPIPYATISFRNGSGTFADADGNFRFSKKWYSDVDSLYISSIGYKELALPTSALPQKIRLVQDIAELKEVYIVAEKKRKYKTKKLASEVHNDYFKSWLPTVESEIAVFFPKNPEKSTKIASVYLPIKTESSNRNTNKKESFSTLFKMQFYGNNNGYPGKRLPYEDIIFKVTSKDKSNFELNVSEYKVFIPKEGIFISIQVLGYTDKDGKLQQTKKYSEIETRKGIVKVSTTFRPLLPFTDRISSYKTFTRRVFFKNRTWQRFDRGYSKNNNLIKNNNTNYGMGLKLHLYEED</sequence>
<protein>
    <recommendedName>
        <fullName evidence="4">Carboxypeptidase-like regulatory domain-containing protein</fullName>
    </recommendedName>
</protein>
<evidence type="ECO:0000313" key="2">
    <source>
        <dbReference type="EMBL" id="EZH75797.1"/>
    </source>
</evidence>
<proteinExistence type="predicted"/>
<dbReference type="Proteomes" id="UP000023541">
    <property type="component" value="Unassembled WGS sequence"/>
</dbReference>
<dbReference type="OrthoDB" id="1157021at2"/>
<dbReference type="AlphaFoldDB" id="A0A023C0D7"/>
<comment type="caution">
    <text evidence="2">The sequence shown here is derived from an EMBL/GenBank/DDBJ whole genome shotgun (WGS) entry which is preliminary data.</text>
</comment>
<name>A0A023C0D7_9FLAO</name>
<dbReference type="STRING" id="1317122.ATO12_03140"/>
<feature type="chain" id="PRO_5001516211" description="Carboxypeptidase-like regulatory domain-containing protein" evidence="1">
    <location>
        <begin position="19"/>
        <end position="321"/>
    </location>
</feature>
<dbReference type="EMBL" id="AQRA01000001">
    <property type="protein sequence ID" value="EZH75797.1"/>
    <property type="molecule type" value="Genomic_DNA"/>
</dbReference>
<accession>A0A023C0D7</accession>
<reference evidence="2 3" key="1">
    <citation type="submission" date="2014-04" db="EMBL/GenBank/DDBJ databases">
        <title>Aquimarina sp. 22II-S11-z7 Genome Sequencing.</title>
        <authorList>
            <person name="Lai Q."/>
        </authorList>
    </citation>
    <scope>NUCLEOTIDE SEQUENCE [LARGE SCALE GENOMIC DNA]</scope>
    <source>
        <strain evidence="2 3">22II-S11-z7</strain>
    </source>
</reference>
<dbReference type="RefSeq" id="WP_034238489.1">
    <property type="nucleotide sequence ID" value="NZ_AQRA01000001.1"/>
</dbReference>
<keyword evidence="1" id="KW-0732">Signal</keyword>
<gene>
    <name evidence="2" type="ORF">ATO12_03140</name>
</gene>
<evidence type="ECO:0000313" key="3">
    <source>
        <dbReference type="Proteomes" id="UP000023541"/>
    </source>
</evidence>
<evidence type="ECO:0008006" key="4">
    <source>
        <dbReference type="Google" id="ProtNLM"/>
    </source>
</evidence>
<organism evidence="2 3">
    <name type="scientific">Aquimarina atlantica</name>
    <dbReference type="NCBI Taxonomy" id="1317122"/>
    <lineage>
        <taxon>Bacteria</taxon>
        <taxon>Pseudomonadati</taxon>
        <taxon>Bacteroidota</taxon>
        <taxon>Flavobacteriia</taxon>
        <taxon>Flavobacteriales</taxon>
        <taxon>Flavobacteriaceae</taxon>
        <taxon>Aquimarina</taxon>
    </lineage>
</organism>
<evidence type="ECO:0000256" key="1">
    <source>
        <dbReference type="SAM" id="SignalP"/>
    </source>
</evidence>
<dbReference type="eggNOG" id="ENOG502Z80W">
    <property type="taxonomic scope" value="Bacteria"/>
</dbReference>
<feature type="signal peptide" evidence="1">
    <location>
        <begin position="1"/>
        <end position="18"/>
    </location>
</feature>
<dbReference type="InterPro" id="IPR008969">
    <property type="entry name" value="CarboxyPept-like_regulatory"/>
</dbReference>
<keyword evidence="3" id="KW-1185">Reference proteome</keyword>
<dbReference type="SUPFAM" id="SSF49464">
    <property type="entry name" value="Carboxypeptidase regulatory domain-like"/>
    <property type="match status" value="1"/>
</dbReference>